<evidence type="ECO:0000259" key="4">
    <source>
        <dbReference type="PROSITE" id="PS50887"/>
    </source>
</evidence>
<dbReference type="SUPFAM" id="SSF55073">
    <property type="entry name" value="Nucleotide cyclase"/>
    <property type="match status" value="1"/>
</dbReference>
<accession>A0A7W8X6V8</accession>
<evidence type="ECO:0000256" key="1">
    <source>
        <dbReference type="ARBA" id="ARBA00012528"/>
    </source>
</evidence>
<feature type="transmembrane region" description="Helical" evidence="3">
    <location>
        <begin position="29"/>
        <end position="50"/>
    </location>
</feature>
<comment type="caution">
    <text evidence="5">The sequence shown here is derived from an EMBL/GenBank/DDBJ whole genome shotgun (WGS) entry which is preliminary data.</text>
</comment>
<name>A0A7W8X6V8_9HYPH</name>
<keyword evidence="3" id="KW-1133">Transmembrane helix</keyword>
<dbReference type="GO" id="GO:1902201">
    <property type="term" value="P:negative regulation of bacterial-type flagellum-dependent cell motility"/>
    <property type="evidence" value="ECO:0007669"/>
    <property type="project" value="TreeGrafter"/>
</dbReference>
<dbReference type="EC" id="2.7.7.65" evidence="1"/>
<feature type="transmembrane region" description="Helical" evidence="3">
    <location>
        <begin position="115"/>
        <end position="135"/>
    </location>
</feature>
<feature type="transmembrane region" description="Helical" evidence="3">
    <location>
        <begin position="181"/>
        <end position="205"/>
    </location>
</feature>
<dbReference type="SMART" id="SM00267">
    <property type="entry name" value="GGDEF"/>
    <property type="match status" value="1"/>
</dbReference>
<reference evidence="5 6" key="1">
    <citation type="submission" date="2020-08" db="EMBL/GenBank/DDBJ databases">
        <title>Genomic Encyclopedia of Type Strains, Phase IV (KMG-V): Genome sequencing to study the core and pangenomes of soil and plant-associated prokaryotes.</title>
        <authorList>
            <person name="Whitman W."/>
        </authorList>
    </citation>
    <scope>NUCLEOTIDE SEQUENCE [LARGE SCALE GENOMIC DNA]</scope>
    <source>
        <strain evidence="5 6">SEMIA 4084</strain>
    </source>
</reference>
<dbReference type="NCBIfam" id="TIGR00254">
    <property type="entry name" value="GGDEF"/>
    <property type="match status" value="1"/>
</dbReference>
<comment type="catalytic activity">
    <reaction evidence="2">
        <text>2 GTP = 3',3'-c-di-GMP + 2 diphosphate</text>
        <dbReference type="Rhea" id="RHEA:24898"/>
        <dbReference type="ChEBI" id="CHEBI:33019"/>
        <dbReference type="ChEBI" id="CHEBI:37565"/>
        <dbReference type="ChEBI" id="CHEBI:58805"/>
        <dbReference type="EC" id="2.7.7.65"/>
    </reaction>
</comment>
<dbReference type="InterPro" id="IPR029787">
    <property type="entry name" value="Nucleotide_cyclase"/>
</dbReference>
<proteinExistence type="predicted"/>
<feature type="domain" description="GGDEF" evidence="4">
    <location>
        <begin position="247"/>
        <end position="380"/>
    </location>
</feature>
<dbReference type="EMBL" id="JACHBK010000002">
    <property type="protein sequence ID" value="MBB5534006.1"/>
    <property type="molecule type" value="Genomic_DNA"/>
</dbReference>
<gene>
    <name evidence="5" type="ORF">GGD55_000677</name>
</gene>
<dbReference type="InterPro" id="IPR050469">
    <property type="entry name" value="Diguanylate_Cyclase"/>
</dbReference>
<keyword evidence="6" id="KW-1185">Reference proteome</keyword>
<dbReference type="Gene3D" id="3.30.70.270">
    <property type="match status" value="1"/>
</dbReference>
<dbReference type="InterPro" id="IPR043128">
    <property type="entry name" value="Rev_trsase/Diguanyl_cyclase"/>
</dbReference>
<feature type="transmembrane region" description="Helical" evidence="3">
    <location>
        <begin position="6"/>
        <end position="22"/>
    </location>
</feature>
<keyword evidence="3" id="KW-0812">Transmembrane</keyword>
<dbReference type="InterPro" id="IPR000160">
    <property type="entry name" value="GGDEF_dom"/>
</dbReference>
<dbReference type="GO" id="GO:0052621">
    <property type="term" value="F:diguanylate cyclase activity"/>
    <property type="evidence" value="ECO:0007669"/>
    <property type="project" value="UniProtKB-EC"/>
</dbReference>
<feature type="transmembrane region" description="Helical" evidence="3">
    <location>
        <begin position="56"/>
        <end position="77"/>
    </location>
</feature>
<keyword evidence="3" id="KW-0472">Membrane</keyword>
<protein>
    <recommendedName>
        <fullName evidence="1">diguanylate cyclase</fullName>
        <ecNumber evidence="1">2.7.7.65</ecNumber>
    </recommendedName>
</protein>
<dbReference type="CDD" id="cd01949">
    <property type="entry name" value="GGDEF"/>
    <property type="match status" value="1"/>
</dbReference>
<evidence type="ECO:0000256" key="3">
    <source>
        <dbReference type="SAM" id="Phobius"/>
    </source>
</evidence>
<evidence type="ECO:0000313" key="5">
    <source>
        <dbReference type="EMBL" id="MBB5534006.1"/>
    </source>
</evidence>
<evidence type="ECO:0000313" key="6">
    <source>
        <dbReference type="Proteomes" id="UP000585507"/>
    </source>
</evidence>
<dbReference type="Pfam" id="PF00990">
    <property type="entry name" value="GGDEF"/>
    <property type="match status" value="1"/>
</dbReference>
<sequence>MSFLSAIAVISLAVMFPVLLLLRKSGAPGVGSFILACVFSTLCAGASLASTATPPWFNAVVGSTLMVTASLAALNGFREFLGRRPLGSTLLVATLACTMIVLGVFIQVFENPEPSFAFSGALAGLVYFLTGVTILRHWSGQKAIAPYVLFCWLSALAVAALHAIRVLGVATDLGSGIEPQIWATALVAARHLMIPLFLLGVVLLLHGWVIANLRHLIAHDELTGALSRRAFMAECERMSNAAAGFGRQTAFMLLDLDRFKQINDQHGHAGGDAALGHFTRIVKQTLAGRGFLGRLGGEEFGIVLTGVGRPEAVALAEAICSAVRTTPASNGKGRAIPLTVSIGIAIAEPGGALADLMMQADLALYEAKATGRDRLSIANSLEAASAASARALAGAAAQMRAAAMAVTSAQPLSNVG</sequence>
<evidence type="ECO:0000256" key="2">
    <source>
        <dbReference type="ARBA" id="ARBA00034247"/>
    </source>
</evidence>
<dbReference type="AlphaFoldDB" id="A0A7W8X6V8"/>
<dbReference type="Proteomes" id="UP000585507">
    <property type="component" value="Unassembled WGS sequence"/>
</dbReference>
<dbReference type="GO" id="GO:0043709">
    <property type="term" value="P:cell adhesion involved in single-species biofilm formation"/>
    <property type="evidence" value="ECO:0007669"/>
    <property type="project" value="TreeGrafter"/>
</dbReference>
<dbReference type="PANTHER" id="PTHR45138">
    <property type="entry name" value="REGULATORY COMPONENTS OF SENSORY TRANSDUCTION SYSTEM"/>
    <property type="match status" value="1"/>
</dbReference>
<organism evidence="5 6">
    <name type="scientific">Rhizobium giardinii</name>
    <dbReference type="NCBI Taxonomy" id="56731"/>
    <lineage>
        <taxon>Bacteria</taxon>
        <taxon>Pseudomonadati</taxon>
        <taxon>Pseudomonadota</taxon>
        <taxon>Alphaproteobacteria</taxon>
        <taxon>Hyphomicrobiales</taxon>
        <taxon>Rhizobiaceae</taxon>
        <taxon>Rhizobium/Agrobacterium group</taxon>
        <taxon>Rhizobium</taxon>
    </lineage>
</organism>
<feature type="transmembrane region" description="Helical" evidence="3">
    <location>
        <begin position="89"/>
        <end position="109"/>
    </location>
</feature>
<dbReference type="PROSITE" id="PS50887">
    <property type="entry name" value="GGDEF"/>
    <property type="match status" value="1"/>
</dbReference>
<dbReference type="GO" id="GO:0005886">
    <property type="term" value="C:plasma membrane"/>
    <property type="evidence" value="ECO:0007669"/>
    <property type="project" value="TreeGrafter"/>
</dbReference>
<dbReference type="RefSeq" id="WP_018326510.1">
    <property type="nucleotide sequence ID" value="NZ_JACHBK010000002.1"/>
</dbReference>
<feature type="transmembrane region" description="Helical" evidence="3">
    <location>
        <begin position="147"/>
        <end position="169"/>
    </location>
</feature>
<dbReference type="PANTHER" id="PTHR45138:SF9">
    <property type="entry name" value="DIGUANYLATE CYCLASE DGCM-RELATED"/>
    <property type="match status" value="1"/>
</dbReference>